<dbReference type="Gene3D" id="3.40.50.1820">
    <property type="entry name" value="alpha/beta hydrolase"/>
    <property type="match status" value="1"/>
</dbReference>
<sequence>MASTVKTFGLSPPYFVWNLGKRVRSRYSIRCLASRDYSTAALSSDISVKVNGAVNGVSSSVKEESKRASSSSVENGHVSSNVGDKGFFQDGKLETLWDDGYGTETVKNYLDYAKDMIKPDELVRWVEETVRAEHSSSPSKPIYLVGDSFGGCLALAVAARNPKIDLVVILANPVARITCFPVEMKLEAIELIAKLQSAILQRQWAYHIIDGKIVRGLAGVPNEGPVLLVGYHMLMGLELAPLVEGFLREKKIMVRGIAHPTLFSHLAESESKEFTFSDYLRLYGALPVSASSLFKLFKTKSHVLLYPGGAREALHRKAGSNAICACYVRRAGMSGEVANQDLYIPGLLPKVPGRLYYLFGKPIPTKGREEMLKDREKARELYLQIKSEVETNMSYLLKKRKEDPYRGIVDRTIYRAFYAPMDQGHLQSGDAFYLHSDADTAGSPPRRFPPPITTNQRDFVESCNSQWSNHPAGGKSPKPSQKTRINCQVKADPDINSLHNRSTLSVGLPTLKTGMRIPRLISEAADTFIRRRLTQFATGKSYGQIDVPQLPLVLLTGLIKSDLTSEKSYHHWKNRQEWDIKMSPSERSHVLLTIRQVALAFSSIPGRFGMEGETYYWTTGYHLNIRLYEKLLFGVFDILEEGQLMEETEEILKLVKLTWSMLGITERLHHALFAWVLFQQV</sequence>
<name>A0ABR0XG60_REHGL</name>
<accession>A0ABR0XG60</accession>
<reference evidence="1 2" key="1">
    <citation type="journal article" date="2021" name="Comput. Struct. Biotechnol. J.">
        <title>De novo genome assembly of the potent medicinal plant Rehmannia glutinosa using nanopore technology.</title>
        <authorList>
            <person name="Ma L."/>
            <person name="Dong C."/>
            <person name="Song C."/>
            <person name="Wang X."/>
            <person name="Zheng X."/>
            <person name="Niu Y."/>
            <person name="Chen S."/>
            <person name="Feng W."/>
        </authorList>
    </citation>
    <scope>NUCLEOTIDE SEQUENCE [LARGE SCALE GENOMIC DNA]</scope>
    <source>
        <strain evidence="1">DH-2019</strain>
    </source>
</reference>
<evidence type="ECO:0000313" key="2">
    <source>
        <dbReference type="Proteomes" id="UP001318860"/>
    </source>
</evidence>
<dbReference type="Proteomes" id="UP001318860">
    <property type="component" value="Unassembled WGS sequence"/>
</dbReference>
<comment type="caution">
    <text evidence="1">The sequence shown here is derived from an EMBL/GenBank/DDBJ whole genome shotgun (WGS) entry which is preliminary data.</text>
</comment>
<dbReference type="PANTHER" id="PTHR22753">
    <property type="entry name" value="TRANSMEMBRANE PROTEIN 68"/>
    <property type="match status" value="1"/>
</dbReference>
<dbReference type="PANTHER" id="PTHR22753:SF14">
    <property type="entry name" value="MONOACYLGLYCEROL_DIACYLGLYCEROL O-ACYLTRANSFERASE"/>
    <property type="match status" value="1"/>
</dbReference>
<evidence type="ECO:0000313" key="1">
    <source>
        <dbReference type="EMBL" id="KAK6158141.1"/>
    </source>
</evidence>
<protein>
    <recommendedName>
        <fullName evidence="3">Serine aminopeptidase S33 domain-containing protein</fullName>
    </recommendedName>
</protein>
<proteinExistence type="predicted"/>
<organism evidence="1 2">
    <name type="scientific">Rehmannia glutinosa</name>
    <name type="common">Chinese foxglove</name>
    <dbReference type="NCBI Taxonomy" id="99300"/>
    <lineage>
        <taxon>Eukaryota</taxon>
        <taxon>Viridiplantae</taxon>
        <taxon>Streptophyta</taxon>
        <taxon>Embryophyta</taxon>
        <taxon>Tracheophyta</taxon>
        <taxon>Spermatophyta</taxon>
        <taxon>Magnoliopsida</taxon>
        <taxon>eudicotyledons</taxon>
        <taxon>Gunneridae</taxon>
        <taxon>Pentapetalae</taxon>
        <taxon>asterids</taxon>
        <taxon>lamiids</taxon>
        <taxon>Lamiales</taxon>
        <taxon>Orobanchaceae</taxon>
        <taxon>Rehmannieae</taxon>
        <taxon>Rehmannia</taxon>
    </lineage>
</organism>
<dbReference type="SUPFAM" id="SSF53474">
    <property type="entry name" value="alpha/beta-Hydrolases"/>
    <property type="match status" value="1"/>
</dbReference>
<keyword evidence="2" id="KW-1185">Reference proteome</keyword>
<evidence type="ECO:0008006" key="3">
    <source>
        <dbReference type="Google" id="ProtNLM"/>
    </source>
</evidence>
<dbReference type="InterPro" id="IPR029058">
    <property type="entry name" value="AB_hydrolase_fold"/>
</dbReference>
<gene>
    <name evidence="1" type="ORF">DH2020_005455</name>
</gene>
<dbReference type="EMBL" id="JABTTQ020000004">
    <property type="protein sequence ID" value="KAK6158141.1"/>
    <property type="molecule type" value="Genomic_DNA"/>
</dbReference>